<keyword evidence="3" id="KW-0862">Zinc</keyword>
<dbReference type="SUPFAM" id="SSF144232">
    <property type="entry name" value="HIT/MYND zinc finger-like"/>
    <property type="match status" value="1"/>
</dbReference>
<dbReference type="GO" id="GO:0008270">
    <property type="term" value="F:zinc ion binding"/>
    <property type="evidence" value="ECO:0007669"/>
    <property type="project" value="UniProtKB-KW"/>
</dbReference>
<dbReference type="InterPro" id="IPR017907">
    <property type="entry name" value="Znf_RING_CS"/>
</dbReference>
<dbReference type="PROSITE" id="PS00518">
    <property type="entry name" value="ZF_RING_1"/>
    <property type="match status" value="1"/>
</dbReference>
<organism evidence="7 8">
    <name type="scientific">Purpureocillium lavendulum</name>
    <dbReference type="NCBI Taxonomy" id="1247861"/>
    <lineage>
        <taxon>Eukaryota</taxon>
        <taxon>Fungi</taxon>
        <taxon>Dikarya</taxon>
        <taxon>Ascomycota</taxon>
        <taxon>Pezizomycotina</taxon>
        <taxon>Sordariomycetes</taxon>
        <taxon>Hypocreomycetidae</taxon>
        <taxon>Hypocreales</taxon>
        <taxon>Ophiocordycipitaceae</taxon>
        <taxon>Purpureocillium</taxon>
    </lineage>
</organism>
<feature type="compositionally biased region" description="Low complexity" evidence="5">
    <location>
        <begin position="116"/>
        <end position="132"/>
    </location>
</feature>
<evidence type="ECO:0000256" key="3">
    <source>
        <dbReference type="ARBA" id="ARBA00022833"/>
    </source>
</evidence>
<keyword evidence="1" id="KW-0479">Metal-binding</keyword>
<protein>
    <submittedName>
        <fullName evidence="7">MYND finger</fullName>
    </submittedName>
</protein>
<feature type="domain" description="MYND-type" evidence="6">
    <location>
        <begin position="389"/>
        <end position="427"/>
    </location>
</feature>
<sequence length="743" mass="80794">MASPQQLTWVGSGEYVERGVRNAQREMSNRSYKRARNCLRCRNSLVELAEAKERPCSLQYVYPCGHILCQHCYSAAAPFAEAPGLDDDDGGGNNDNCSDNCSDNCGDSSSSSVSTGNDNHCSSGSSNSSNSSTGGGGVVRTRGLFKLACERQGRSCGRCVAERLLRRYTEEVRASGLPGTTWAYACLGTGMDALHGWIVGEPLTLEDIGASPDEPLLLSTSSINSNSIGISNGNNNNGGGGDGGGGEPLRELAAYAVGKLAEMASALTGLRAEQGWKPELLMQGIVFRRAWFMEVDLGAVDEDLLLMACQYDDNDWMAGMPPMTDGAETQHNPKEYSTIRQTIEQDAEPQHRATDRSTTRHHTTSPQAKMPLIMNADVDKLNGLAPRACELCHRRSDDVMRCAACQAVYYCGRECQAADRPDHKTPCKIIKKARAHYDAEYVKLRDMPGDFLTPDKMFENEFVDALLLSYGTAGGPVDVVATCLDHLLDMMRLSRSDGMGVRQVIPSLYVRLGRDQEAYDFVKWHVLAAQDADYDWGDASQPFLDTRGADVFEDVWPSWRSVGGGGGARRFRPWLPLSHAVAVTLIKVRVLLDLRAIQNARMALRGAVPAEIVDLIRGQLVGSVVGGGGDGDGDGDGGGRRSDVLLADPEETARLAERVRGQIRELYAAVDAYNPDMWPILVDNPDAGVLERPAGPYGQHTRDEALLMVGYNYAAWYETPGAIDVLRSLAKEQKAKEKTPPPK</sequence>
<evidence type="ECO:0000313" key="7">
    <source>
        <dbReference type="EMBL" id="KAJ6438172.1"/>
    </source>
</evidence>
<dbReference type="PROSITE" id="PS01360">
    <property type="entry name" value="ZF_MYND_1"/>
    <property type="match status" value="1"/>
</dbReference>
<evidence type="ECO:0000256" key="5">
    <source>
        <dbReference type="SAM" id="MobiDB-lite"/>
    </source>
</evidence>
<feature type="region of interest" description="Disordered" evidence="5">
    <location>
        <begin position="116"/>
        <end position="136"/>
    </location>
</feature>
<keyword evidence="8" id="KW-1185">Reference proteome</keyword>
<accession>A0AB34FGI4</accession>
<dbReference type="Proteomes" id="UP001163105">
    <property type="component" value="Unassembled WGS sequence"/>
</dbReference>
<dbReference type="PROSITE" id="PS50865">
    <property type="entry name" value="ZF_MYND_2"/>
    <property type="match status" value="1"/>
</dbReference>
<evidence type="ECO:0000313" key="8">
    <source>
        <dbReference type="Proteomes" id="UP001163105"/>
    </source>
</evidence>
<feature type="region of interest" description="Disordered" evidence="5">
    <location>
        <begin position="343"/>
        <end position="369"/>
    </location>
</feature>
<proteinExistence type="predicted"/>
<evidence type="ECO:0000256" key="2">
    <source>
        <dbReference type="ARBA" id="ARBA00022771"/>
    </source>
</evidence>
<dbReference type="InterPro" id="IPR002893">
    <property type="entry name" value="Znf_MYND"/>
</dbReference>
<dbReference type="AlphaFoldDB" id="A0AB34FGI4"/>
<keyword evidence="2 4" id="KW-0863">Zinc-finger</keyword>
<name>A0AB34FGI4_9HYPO</name>
<dbReference type="Gene3D" id="6.10.140.2220">
    <property type="match status" value="1"/>
</dbReference>
<reference evidence="7" key="1">
    <citation type="submission" date="2023-01" db="EMBL/GenBank/DDBJ databases">
        <title>The growth and conidiation of Purpureocillium lavendulum are regulated by nitrogen source and histone H3K14 acetylation.</title>
        <authorList>
            <person name="Tang P."/>
            <person name="Han J."/>
            <person name="Zhang C."/>
            <person name="Tang P."/>
            <person name="Qi F."/>
            <person name="Zhang K."/>
            <person name="Liang L."/>
        </authorList>
    </citation>
    <scope>NUCLEOTIDE SEQUENCE</scope>
    <source>
        <strain evidence="7">YMF1.00683</strain>
    </source>
</reference>
<dbReference type="Pfam" id="PF01753">
    <property type="entry name" value="zf-MYND"/>
    <property type="match status" value="1"/>
</dbReference>
<comment type="caution">
    <text evidence="7">The sequence shown here is derived from an EMBL/GenBank/DDBJ whole genome shotgun (WGS) entry which is preliminary data.</text>
</comment>
<gene>
    <name evidence="7" type="ORF">O9K51_08762</name>
</gene>
<evidence type="ECO:0000256" key="1">
    <source>
        <dbReference type="ARBA" id="ARBA00022723"/>
    </source>
</evidence>
<feature type="compositionally biased region" description="Basic and acidic residues" evidence="5">
    <location>
        <begin position="348"/>
        <end position="358"/>
    </location>
</feature>
<evidence type="ECO:0000259" key="6">
    <source>
        <dbReference type="PROSITE" id="PS50865"/>
    </source>
</evidence>
<dbReference type="EMBL" id="JAQHRD010000008">
    <property type="protein sequence ID" value="KAJ6438172.1"/>
    <property type="molecule type" value="Genomic_DNA"/>
</dbReference>
<evidence type="ECO:0000256" key="4">
    <source>
        <dbReference type="PROSITE-ProRule" id="PRU00134"/>
    </source>
</evidence>